<proteinExistence type="predicted"/>
<evidence type="ECO:0000313" key="2">
    <source>
        <dbReference type="Proteomes" id="UP000186309"/>
    </source>
</evidence>
<name>A0A1U7CWP8_9BACT</name>
<evidence type="ECO:0000313" key="1">
    <source>
        <dbReference type="EMBL" id="APW63372.1"/>
    </source>
</evidence>
<dbReference type="EMBL" id="CP019082">
    <property type="protein sequence ID" value="APW63372.1"/>
    <property type="molecule type" value="Genomic_DNA"/>
</dbReference>
<accession>A0A1U7CWP8</accession>
<sequence length="217" mass="25340">MGLRWDQLKPVGEERHFEIVGKWGIDKWFRIPEGLYRELLALKTDSPYVFGIYKDQLRRFHQRGLRPWLAAKVSGEFDPDQLGDWFYERIQDWSKDAPGGRAYLHVFRKTSLQYARTGEDLNRQVAADARLGVSVMLTSYVKESDEEMRAKSNRTYRRIAASLPPEVARRYGYEEVEIDLLVERLQEAVARQDWGLVARLTADLQHRGEPGRPCEIL</sequence>
<gene>
    <name evidence="1" type="ORF">BSF38_04938</name>
</gene>
<dbReference type="Proteomes" id="UP000186309">
    <property type="component" value="Chromosome"/>
</dbReference>
<organism evidence="1 2">
    <name type="scientific">Paludisphaera borealis</name>
    <dbReference type="NCBI Taxonomy" id="1387353"/>
    <lineage>
        <taxon>Bacteria</taxon>
        <taxon>Pseudomonadati</taxon>
        <taxon>Planctomycetota</taxon>
        <taxon>Planctomycetia</taxon>
        <taxon>Isosphaerales</taxon>
        <taxon>Isosphaeraceae</taxon>
        <taxon>Paludisphaera</taxon>
    </lineage>
</organism>
<reference evidence="2" key="1">
    <citation type="submission" date="2016-12" db="EMBL/GenBank/DDBJ databases">
        <title>Comparative genomics of four Isosphaeraceae planctomycetes: a common pool of plasmids and glycoside hydrolase genes.</title>
        <authorList>
            <person name="Ivanova A."/>
        </authorList>
    </citation>
    <scope>NUCLEOTIDE SEQUENCE [LARGE SCALE GENOMIC DNA]</scope>
    <source>
        <strain evidence="2">PX4</strain>
    </source>
</reference>
<dbReference type="AlphaFoldDB" id="A0A1U7CWP8"/>
<protein>
    <submittedName>
        <fullName evidence="1">Uncharacterized protein</fullName>
    </submittedName>
</protein>
<dbReference type="STRING" id="1387353.BSF38_04938"/>
<keyword evidence="2" id="KW-1185">Reference proteome</keyword>
<dbReference type="KEGG" id="pbor:BSF38_04938"/>